<evidence type="ECO:0000313" key="2">
    <source>
        <dbReference type="EMBL" id="TSJ48175.1"/>
    </source>
</evidence>
<accession>A0A556N7P0</accession>
<organism evidence="2 3">
    <name type="scientific">Fluviicola chungangensis</name>
    <dbReference type="NCBI Taxonomy" id="2597671"/>
    <lineage>
        <taxon>Bacteria</taxon>
        <taxon>Pseudomonadati</taxon>
        <taxon>Bacteroidota</taxon>
        <taxon>Flavobacteriia</taxon>
        <taxon>Flavobacteriales</taxon>
        <taxon>Crocinitomicaceae</taxon>
        <taxon>Fluviicola</taxon>
    </lineage>
</organism>
<evidence type="ECO:0000256" key="1">
    <source>
        <dbReference type="SAM" id="Phobius"/>
    </source>
</evidence>
<dbReference type="OrthoDB" id="136762at2"/>
<evidence type="ECO:0008006" key="4">
    <source>
        <dbReference type="Google" id="ProtNLM"/>
    </source>
</evidence>
<feature type="transmembrane region" description="Helical" evidence="1">
    <location>
        <begin position="373"/>
        <end position="392"/>
    </location>
</feature>
<name>A0A556N7P0_9FLAO</name>
<proteinExistence type="predicted"/>
<feature type="transmembrane region" description="Helical" evidence="1">
    <location>
        <begin position="163"/>
        <end position="184"/>
    </location>
</feature>
<dbReference type="Proteomes" id="UP000316008">
    <property type="component" value="Unassembled WGS sequence"/>
</dbReference>
<dbReference type="EMBL" id="VLPL01000001">
    <property type="protein sequence ID" value="TSJ48175.1"/>
    <property type="molecule type" value="Genomic_DNA"/>
</dbReference>
<evidence type="ECO:0000313" key="3">
    <source>
        <dbReference type="Proteomes" id="UP000316008"/>
    </source>
</evidence>
<feature type="transmembrane region" description="Helical" evidence="1">
    <location>
        <begin position="321"/>
        <end position="340"/>
    </location>
</feature>
<keyword evidence="1" id="KW-0812">Transmembrane</keyword>
<gene>
    <name evidence="2" type="ORF">FO442_03290</name>
</gene>
<reference evidence="2 3" key="1">
    <citation type="submission" date="2019-07" db="EMBL/GenBank/DDBJ databases">
        <authorList>
            <person name="Huq M.A."/>
        </authorList>
    </citation>
    <scope>NUCLEOTIDE SEQUENCE [LARGE SCALE GENOMIC DNA]</scope>
    <source>
        <strain evidence="2 3">MAH-3</strain>
    </source>
</reference>
<feature type="transmembrane region" description="Helical" evidence="1">
    <location>
        <begin position="213"/>
        <end position="230"/>
    </location>
</feature>
<keyword evidence="1" id="KW-0472">Membrane</keyword>
<keyword evidence="1" id="KW-1133">Transmembrane helix</keyword>
<protein>
    <recommendedName>
        <fullName evidence="4">Glycosyltransferase RgtA/B/C/D-like domain-containing protein</fullName>
    </recommendedName>
</protein>
<feature type="transmembrane region" description="Helical" evidence="1">
    <location>
        <begin position="236"/>
        <end position="255"/>
    </location>
</feature>
<feature type="transmembrane region" description="Helical" evidence="1">
    <location>
        <begin position="135"/>
        <end position="156"/>
    </location>
</feature>
<feature type="transmembrane region" description="Helical" evidence="1">
    <location>
        <begin position="347"/>
        <end position="367"/>
    </location>
</feature>
<keyword evidence="3" id="KW-1185">Reference proteome</keyword>
<sequence length="606" mass="70987">MKQGLEKFLAKKWMIFLLFASLTYVFGTKTDRRYGWTNEESRDATPIVSDGAGYYAFLPNWFIYEGTDFEFIKEINEKYPKTGFKDNFSTLKNGKLYYKYYTGTAQCLTPFFLIGHAHAQMAGEDADGYSWPYQLWLNVGMLFYVMLGFGFLFLLLRRLKLDYFPIYLTIIGLGMATNLCFYVYRDIPYAHVFSFAVVNGALLFWLKWIQEKRGRSFLIFAFLFGLSGMIRPTNGLILFILPFFFENHLAFVAAIKGVFNRKFLKTLVFAALVFSLPILVQLLTSYGQTGKLLLNAYSNEGFDNWKDPYMFQILFGFRKGMFIYAPFLLLMIPGLIVMFLKSQRRMVYGILLFTLISAYVISAWWCWWYGGALGMRSMIDFYGIFAIPIAFLIQRASAFWSIFLVVFSAFSIHVYQVYERQYNFNIMHYDYMNYPVWKKIFLKEDKRLNWVFYSKIDTLPEHIRAITPPLGFSLNRNPLSSAVIYGSKTHPVSMDNLPEMGRRFSRKDDLSFVGVQVSMHVFLNTPDENPTLLTQYFKGDSLLGERGTMIGWRPQNVGEWEKIKVDFVPEYRWKEIDSISCRLITGKNVIRFRELKIQFFEYDPLE</sequence>
<feature type="transmembrane region" description="Helical" evidence="1">
    <location>
        <begin position="190"/>
        <end position="206"/>
    </location>
</feature>
<feature type="transmembrane region" description="Helical" evidence="1">
    <location>
        <begin position="399"/>
        <end position="418"/>
    </location>
</feature>
<dbReference type="AlphaFoldDB" id="A0A556N7P0"/>
<comment type="caution">
    <text evidence="2">The sequence shown here is derived from an EMBL/GenBank/DDBJ whole genome shotgun (WGS) entry which is preliminary data.</text>
</comment>
<feature type="transmembrane region" description="Helical" evidence="1">
    <location>
        <begin position="267"/>
        <end position="287"/>
    </location>
</feature>
<dbReference type="RefSeq" id="WP_144331710.1">
    <property type="nucleotide sequence ID" value="NZ_VLPL01000001.1"/>
</dbReference>